<accession>E6U3N5</accession>
<comment type="catalytic activity">
    <reaction evidence="10 11">
        <text>GMP + ATP = GDP + ADP</text>
        <dbReference type="Rhea" id="RHEA:20780"/>
        <dbReference type="ChEBI" id="CHEBI:30616"/>
        <dbReference type="ChEBI" id="CHEBI:58115"/>
        <dbReference type="ChEBI" id="CHEBI:58189"/>
        <dbReference type="ChEBI" id="CHEBI:456216"/>
        <dbReference type="EC" id="2.7.4.8"/>
    </reaction>
</comment>
<dbReference type="InterPro" id="IPR027417">
    <property type="entry name" value="P-loop_NTPase"/>
</dbReference>
<dbReference type="AlphaFoldDB" id="E6U3N5"/>
<dbReference type="RefSeq" id="WP_013485983.1">
    <property type="nucleotide sequence ID" value="NC_014828.1"/>
</dbReference>
<dbReference type="GO" id="GO:0005524">
    <property type="term" value="F:ATP binding"/>
    <property type="evidence" value="ECO:0007669"/>
    <property type="project" value="UniProtKB-UniRule"/>
</dbReference>
<evidence type="ECO:0000313" key="14">
    <source>
        <dbReference type="Proteomes" id="UP000001551"/>
    </source>
</evidence>
<comment type="similarity">
    <text evidence="2 11">Belongs to the guanylate kinase family.</text>
</comment>
<reference evidence="13 14" key="1">
    <citation type="submission" date="2010-12" db="EMBL/GenBank/DDBJ databases">
        <title>Complete sequence of Ethanoligenens harbinense YUAN-3.</title>
        <authorList>
            <person name="Lucas S."/>
            <person name="Copeland A."/>
            <person name="Lapidus A."/>
            <person name="Cheng J.-F."/>
            <person name="Bruce D."/>
            <person name="Goodwin L."/>
            <person name="Pitluck S."/>
            <person name="Chertkov O."/>
            <person name="Misra M."/>
            <person name="Detter J.C."/>
            <person name="Han C."/>
            <person name="Tapia R."/>
            <person name="Land M."/>
            <person name="Hauser L."/>
            <person name="Jeffries C."/>
            <person name="Kyrpides N."/>
            <person name="Ivanova N."/>
            <person name="Mikhailova N."/>
            <person name="Wang A."/>
            <person name="Mouttaki H."/>
            <person name="He Z."/>
            <person name="Zhou J."/>
            <person name="Hemme C.L."/>
            <person name="Woyke T."/>
        </authorList>
    </citation>
    <scope>NUCLEOTIDE SEQUENCE [LARGE SCALE GENOMIC DNA]</scope>
    <source>
        <strain evidence="14">DSM 18485 / JCM 12961 / CGMCC 1.5033 / YUAN-3</strain>
    </source>
</reference>
<dbReference type="Gene3D" id="3.30.63.10">
    <property type="entry name" value="Guanylate Kinase phosphate binding domain"/>
    <property type="match status" value="1"/>
</dbReference>
<dbReference type="PANTHER" id="PTHR23117:SF13">
    <property type="entry name" value="GUANYLATE KINASE"/>
    <property type="match status" value="1"/>
</dbReference>
<evidence type="ECO:0000256" key="7">
    <source>
        <dbReference type="ARBA" id="ARBA00022777"/>
    </source>
</evidence>
<evidence type="ECO:0000256" key="11">
    <source>
        <dbReference type="HAMAP-Rule" id="MF_00328"/>
    </source>
</evidence>
<dbReference type="GO" id="GO:0004385">
    <property type="term" value="F:GMP kinase activity"/>
    <property type="evidence" value="ECO:0007669"/>
    <property type="project" value="UniProtKB-UniRule"/>
</dbReference>
<dbReference type="CDD" id="cd00071">
    <property type="entry name" value="GMPK"/>
    <property type="match status" value="1"/>
</dbReference>
<feature type="domain" description="Guanylate kinase-like" evidence="12">
    <location>
        <begin position="5"/>
        <end position="183"/>
    </location>
</feature>
<dbReference type="PANTHER" id="PTHR23117">
    <property type="entry name" value="GUANYLATE KINASE-RELATED"/>
    <property type="match status" value="1"/>
</dbReference>
<feature type="binding site" evidence="11">
    <location>
        <begin position="12"/>
        <end position="19"/>
    </location>
    <ligand>
        <name>ATP</name>
        <dbReference type="ChEBI" id="CHEBI:30616"/>
    </ligand>
</feature>
<evidence type="ECO:0000256" key="1">
    <source>
        <dbReference type="ARBA" id="ARBA00003531"/>
    </source>
</evidence>
<organism evidence="13 14">
    <name type="scientific">Ethanoligenens harbinense (strain DSM 18485 / JCM 12961 / CGMCC 1.5033 / YUAN-3)</name>
    <dbReference type="NCBI Taxonomy" id="663278"/>
    <lineage>
        <taxon>Bacteria</taxon>
        <taxon>Bacillati</taxon>
        <taxon>Bacillota</taxon>
        <taxon>Clostridia</taxon>
        <taxon>Eubacteriales</taxon>
        <taxon>Oscillospiraceae</taxon>
        <taxon>Ethanoligenens</taxon>
    </lineage>
</organism>
<sequence length="198" mass="22279">MPERGLLLVVSGPSGAGKGTVIEELFRRRAGLFYSISATTRAPRPGEVDGEQYYFLSKEEFEQEIAQDNMLEYARYCENYYGSPRGPVEDKRAQGLDVILEIEVQGAMKVRHNCADATLVFIMPPSIEELAKRLRGRGTESEDVVRRRLETSKAEIQTASAYDYIVLNDEVERAARDVDCIITAEKLRSQRYTGGFLA</sequence>
<comment type="function">
    <text evidence="1 11">Essential for recycling GMP and indirectly, cGMP.</text>
</comment>
<keyword evidence="5 11" id="KW-0808">Transferase</keyword>
<dbReference type="KEGG" id="eha:Ethha_2118"/>
<gene>
    <name evidence="11" type="primary">gmk</name>
    <name evidence="13" type="ordered locus">Ethha_2118</name>
</gene>
<proteinExistence type="inferred from homology"/>
<dbReference type="eggNOG" id="COG0194">
    <property type="taxonomic scope" value="Bacteria"/>
</dbReference>
<evidence type="ECO:0000256" key="5">
    <source>
        <dbReference type="ARBA" id="ARBA00022679"/>
    </source>
</evidence>
<dbReference type="InterPro" id="IPR008144">
    <property type="entry name" value="Guanylate_kin-like_dom"/>
</dbReference>
<evidence type="ECO:0000256" key="6">
    <source>
        <dbReference type="ARBA" id="ARBA00022741"/>
    </source>
</evidence>
<keyword evidence="8 11" id="KW-0067">ATP-binding</keyword>
<dbReference type="InterPro" id="IPR008145">
    <property type="entry name" value="GK/Ca_channel_bsu"/>
</dbReference>
<keyword evidence="14" id="KW-1185">Reference proteome</keyword>
<dbReference type="SUPFAM" id="SSF52540">
    <property type="entry name" value="P-loop containing nucleoside triphosphate hydrolases"/>
    <property type="match status" value="1"/>
</dbReference>
<protein>
    <recommendedName>
        <fullName evidence="4 11">Guanylate kinase</fullName>
        <ecNumber evidence="3 11">2.7.4.8</ecNumber>
    </recommendedName>
    <alternativeName>
        <fullName evidence="9 11">GMP kinase</fullName>
    </alternativeName>
</protein>
<dbReference type="EC" id="2.7.4.8" evidence="3 11"/>
<evidence type="ECO:0000256" key="8">
    <source>
        <dbReference type="ARBA" id="ARBA00022840"/>
    </source>
</evidence>
<dbReference type="Gene3D" id="3.40.50.300">
    <property type="entry name" value="P-loop containing nucleotide triphosphate hydrolases"/>
    <property type="match status" value="1"/>
</dbReference>
<dbReference type="SMART" id="SM00072">
    <property type="entry name" value="GuKc"/>
    <property type="match status" value="1"/>
</dbReference>
<dbReference type="Pfam" id="PF00625">
    <property type="entry name" value="Guanylate_kin"/>
    <property type="match status" value="1"/>
</dbReference>
<dbReference type="STRING" id="663278.Ethha_2118"/>
<dbReference type="NCBIfam" id="TIGR03263">
    <property type="entry name" value="guanyl_kin"/>
    <property type="match status" value="1"/>
</dbReference>
<keyword evidence="7 11" id="KW-0418">Kinase</keyword>
<dbReference type="InterPro" id="IPR020590">
    <property type="entry name" value="Guanylate_kinase_CS"/>
</dbReference>
<dbReference type="PROSITE" id="PS50052">
    <property type="entry name" value="GUANYLATE_KINASE_2"/>
    <property type="match status" value="1"/>
</dbReference>
<dbReference type="Proteomes" id="UP000001551">
    <property type="component" value="Chromosome"/>
</dbReference>
<evidence type="ECO:0000256" key="4">
    <source>
        <dbReference type="ARBA" id="ARBA00016296"/>
    </source>
</evidence>
<keyword evidence="11" id="KW-0963">Cytoplasm</keyword>
<evidence type="ECO:0000256" key="9">
    <source>
        <dbReference type="ARBA" id="ARBA00030128"/>
    </source>
</evidence>
<dbReference type="InterPro" id="IPR017665">
    <property type="entry name" value="Guanylate_kinase"/>
</dbReference>
<dbReference type="GO" id="GO:0005829">
    <property type="term" value="C:cytosol"/>
    <property type="evidence" value="ECO:0007669"/>
    <property type="project" value="TreeGrafter"/>
</dbReference>
<evidence type="ECO:0000256" key="2">
    <source>
        <dbReference type="ARBA" id="ARBA00005790"/>
    </source>
</evidence>
<evidence type="ECO:0000259" key="12">
    <source>
        <dbReference type="PROSITE" id="PS50052"/>
    </source>
</evidence>
<dbReference type="FunFam" id="3.30.63.10:FF:000002">
    <property type="entry name" value="Guanylate kinase 1"/>
    <property type="match status" value="1"/>
</dbReference>
<evidence type="ECO:0000256" key="10">
    <source>
        <dbReference type="ARBA" id="ARBA00048594"/>
    </source>
</evidence>
<dbReference type="EMBL" id="CP002400">
    <property type="protein sequence ID" value="ADU27635.1"/>
    <property type="molecule type" value="Genomic_DNA"/>
</dbReference>
<dbReference type="PROSITE" id="PS00856">
    <property type="entry name" value="GUANYLATE_KINASE_1"/>
    <property type="match status" value="1"/>
</dbReference>
<keyword evidence="6 11" id="KW-0547">Nucleotide-binding</keyword>
<comment type="subcellular location">
    <subcellularLocation>
        <location evidence="11">Cytoplasm</location>
    </subcellularLocation>
</comment>
<dbReference type="HOGENOM" id="CLU_001715_1_2_9"/>
<name>E6U3N5_ETHHY</name>
<evidence type="ECO:0000313" key="13">
    <source>
        <dbReference type="EMBL" id="ADU27635.1"/>
    </source>
</evidence>
<evidence type="ECO:0000256" key="3">
    <source>
        <dbReference type="ARBA" id="ARBA00012961"/>
    </source>
</evidence>
<dbReference type="HAMAP" id="MF_00328">
    <property type="entry name" value="Guanylate_kinase"/>
    <property type="match status" value="1"/>
</dbReference>